<evidence type="ECO:0000256" key="3">
    <source>
        <dbReference type="ARBA" id="ARBA00022692"/>
    </source>
</evidence>
<name>A0ABP7BEV3_9MICO</name>
<evidence type="ECO:0000256" key="5">
    <source>
        <dbReference type="ARBA" id="ARBA00023136"/>
    </source>
</evidence>
<dbReference type="EMBL" id="BAAAYV010000006">
    <property type="protein sequence ID" value="GAA3657311.1"/>
    <property type="molecule type" value="Genomic_DNA"/>
</dbReference>
<dbReference type="PANTHER" id="PTHR43791:SF30">
    <property type="entry name" value="INNER MEMBRANE TRANSPORT PROTEIN RHMT"/>
    <property type="match status" value="1"/>
</dbReference>
<dbReference type="Proteomes" id="UP001410795">
    <property type="component" value="Unassembled WGS sequence"/>
</dbReference>
<keyword evidence="5 6" id="KW-0472">Membrane</keyword>
<dbReference type="RefSeq" id="WP_221857984.1">
    <property type="nucleotide sequence ID" value="NZ_BAAAYV010000006.1"/>
</dbReference>
<protein>
    <submittedName>
        <fullName evidence="8">MFS transporter</fullName>
    </submittedName>
</protein>
<evidence type="ECO:0000256" key="4">
    <source>
        <dbReference type="ARBA" id="ARBA00022989"/>
    </source>
</evidence>
<dbReference type="PANTHER" id="PTHR43791">
    <property type="entry name" value="PERMEASE-RELATED"/>
    <property type="match status" value="1"/>
</dbReference>
<evidence type="ECO:0000256" key="6">
    <source>
        <dbReference type="SAM" id="Phobius"/>
    </source>
</evidence>
<dbReference type="InterPro" id="IPR036259">
    <property type="entry name" value="MFS_trans_sf"/>
</dbReference>
<comment type="caution">
    <text evidence="8">The sequence shown here is derived from an EMBL/GenBank/DDBJ whole genome shotgun (WGS) entry which is preliminary data.</text>
</comment>
<feature type="transmembrane region" description="Helical" evidence="6">
    <location>
        <begin position="60"/>
        <end position="80"/>
    </location>
</feature>
<feature type="transmembrane region" description="Helical" evidence="6">
    <location>
        <begin position="285"/>
        <end position="308"/>
    </location>
</feature>
<evidence type="ECO:0000313" key="8">
    <source>
        <dbReference type="EMBL" id="GAA3657311.1"/>
    </source>
</evidence>
<feature type="transmembrane region" description="Helical" evidence="6">
    <location>
        <begin position="117"/>
        <end position="140"/>
    </location>
</feature>
<keyword evidence="9" id="KW-1185">Reference proteome</keyword>
<gene>
    <name evidence="8" type="ORF">GCM10022202_17040</name>
</gene>
<evidence type="ECO:0000256" key="1">
    <source>
        <dbReference type="ARBA" id="ARBA00004651"/>
    </source>
</evidence>
<sequence length="444" mass="46578">MTQPSAAPALQAPTLARIVRRVTGRLLPVLLLMYVLAFLDRSNLGFAKAAFQADTGISDAAYALGAGIFFLGYAVFEVPSNLIMRRVGAKIWLARIMISWGIVSALMMFATNEAVFYLLRVLLGITEAGFFPGVILYLTYWIPVQHRARVNGYFYFGAPLAFIFGGPLSGILLDLDGLGGLHGWQLMFLVTGVLTVLVGFVVIAFLDNGPADAKWLSETERQTLLAALEDEDRDKADHSPRGALRALANPVVLFFGLAYFTIQMSVYGVSFYLPTQVSALVGEDVGLGVGLITAIPWVAALVATFLLTRLADRTGRRREIATAALAAAGIGMGASVLFDSPVLALVGLSIGAAGFISVQPIFWTLPTSFLTGAAAASGIALINSLGSLGGFVAPVLKNAVDEGVGSGAGMIVLGGIALAGAVLILLVKRVARGAAAIAERTDAA</sequence>
<dbReference type="InterPro" id="IPR006594">
    <property type="entry name" value="LisH"/>
</dbReference>
<comment type="subcellular location">
    <subcellularLocation>
        <location evidence="1">Cell membrane</location>
        <topology evidence="1">Multi-pass membrane protein</topology>
    </subcellularLocation>
</comment>
<evidence type="ECO:0000259" key="7">
    <source>
        <dbReference type="PROSITE" id="PS50850"/>
    </source>
</evidence>
<feature type="domain" description="Major facilitator superfamily (MFS) profile" evidence="7">
    <location>
        <begin position="26"/>
        <end position="432"/>
    </location>
</feature>
<reference evidence="9" key="1">
    <citation type="journal article" date="2019" name="Int. J. Syst. Evol. Microbiol.">
        <title>The Global Catalogue of Microorganisms (GCM) 10K type strain sequencing project: providing services to taxonomists for standard genome sequencing and annotation.</title>
        <authorList>
            <consortium name="The Broad Institute Genomics Platform"/>
            <consortium name="The Broad Institute Genome Sequencing Center for Infectious Disease"/>
            <person name="Wu L."/>
            <person name="Ma J."/>
        </authorList>
    </citation>
    <scope>NUCLEOTIDE SEQUENCE [LARGE SCALE GENOMIC DNA]</scope>
    <source>
        <strain evidence="9">JCM 16546</strain>
    </source>
</reference>
<dbReference type="PROSITE" id="PS50896">
    <property type="entry name" value="LISH"/>
    <property type="match status" value="1"/>
</dbReference>
<feature type="transmembrane region" description="Helical" evidence="6">
    <location>
        <begin position="344"/>
        <end position="365"/>
    </location>
</feature>
<keyword evidence="3 6" id="KW-0812">Transmembrane</keyword>
<accession>A0ABP7BEV3</accession>
<feature type="transmembrane region" description="Helical" evidence="6">
    <location>
        <begin position="408"/>
        <end position="427"/>
    </location>
</feature>
<dbReference type="PROSITE" id="PS50850">
    <property type="entry name" value="MFS"/>
    <property type="match status" value="1"/>
</dbReference>
<feature type="transmembrane region" description="Helical" evidence="6">
    <location>
        <begin position="184"/>
        <end position="206"/>
    </location>
</feature>
<organism evidence="8 9">
    <name type="scientific">Microbacterium marinilacus</name>
    <dbReference type="NCBI Taxonomy" id="415209"/>
    <lineage>
        <taxon>Bacteria</taxon>
        <taxon>Bacillati</taxon>
        <taxon>Actinomycetota</taxon>
        <taxon>Actinomycetes</taxon>
        <taxon>Micrococcales</taxon>
        <taxon>Microbacteriaceae</taxon>
        <taxon>Microbacterium</taxon>
    </lineage>
</organism>
<feature type="transmembrane region" description="Helical" evidence="6">
    <location>
        <begin position="92"/>
        <end position="111"/>
    </location>
</feature>
<dbReference type="InterPro" id="IPR011701">
    <property type="entry name" value="MFS"/>
</dbReference>
<feature type="transmembrane region" description="Helical" evidence="6">
    <location>
        <begin position="251"/>
        <end position="273"/>
    </location>
</feature>
<feature type="transmembrane region" description="Helical" evidence="6">
    <location>
        <begin position="320"/>
        <end position="338"/>
    </location>
</feature>
<dbReference type="InterPro" id="IPR020846">
    <property type="entry name" value="MFS_dom"/>
</dbReference>
<dbReference type="CDD" id="cd17319">
    <property type="entry name" value="MFS_ExuT_GudP_like"/>
    <property type="match status" value="1"/>
</dbReference>
<evidence type="ECO:0000313" key="9">
    <source>
        <dbReference type="Proteomes" id="UP001410795"/>
    </source>
</evidence>
<dbReference type="Gene3D" id="1.20.1250.20">
    <property type="entry name" value="MFS general substrate transporter like domains"/>
    <property type="match status" value="2"/>
</dbReference>
<evidence type="ECO:0000256" key="2">
    <source>
        <dbReference type="ARBA" id="ARBA00022448"/>
    </source>
</evidence>
<keyword evidence="4 6" id="KW-1133">Transmembrane helix</keyword>
<keyword evidence="2" id="KW-0813">Transport</keyword>
<dbReference type="Pfam" id="PF07690">
    <property type="entry name" value="MFS_1"/>
    <property type="match status" value="1"/>
</dbReference>
<feature type="transmembrane region" description="Helical" evidence="6">
    <location>
        <begin position="22"/>
        <end position="40"/>
    </location>
</feature>
<feature type="transmembrane region" description="Helical" evidence="6">
    <location>
        <begin position="372"/>
        <end position="396"/>
    </location>
</feature>
<feature type="transmembrane region" description="Helical" evidence="6">
    <location>
        <begin position="152"/>
        <end position="172"/>
    </location>
</feature>
<proteinExistence type="predicted"/>
<dbReference type="SUPFAM" id="SSF103473">
    <property type="entry name" value="MFS general substrate transporter"/>
    <property type="match status" value="1"/>
</dbReference>